<feature type="domain" description="4'-phosphopantetheinyl transferase" evidence="8">
    <location>
        <begin position="2"/>
        <end position="87"/>
    </location>
</feature>
<keyword evidence="6" id="KW-0443">Lipid metabolism</keyword>
<dbReference type="Gene3D" id="3.90.470.20">
    <property type="entry name" value="4'-phosphopantetheinyl transferase domain"/>
    <property type="match status" value="1"/>
</dbReference>
<dbReference type="NCBIfam" id="TIGR00556">
    <property type="entry name" value="pantethn_trn"/>
    <property type="match status" value="1"/>
</dbReference>
<evidence type="ECO:0000313" key="9">
    <source>
        <dbReference type="EMBL" id="SVC43542.1"/>
    </source>
</evidence>
<dbReference type="NCBIfam" id="TIGR00516">
    <property type="entry name" value="acpS"/>
    <property type="match status" value="1"/>
</dbReference>
<dbReference type="InterPro" id="IPR002582">
    <property type="entry name" value="ACPS"/>
</dbReference>
<reference evidence="9" key="1">
    <citation type="submission" date="2018-05" db="EMBL/GenBank/DDBJ databases">
        <authorList>
            <person name="Lanie J.A."/>
            <person name="Ng W.-L."/>
            <person name="Kazmierczak K.M."/>
            <person name="Andrzejewski T.M."/>
            <person name="Davidsen T.M."/>
            <person name="Wayne K.J."/>
            <person name="Tettelin H."/>
            <person name="Glass J.I."/>
            <person name="Rusch D."/>
            <person name="Podicherti R."/>
            <person name="Tsui H.-C.T."/>
            <person name="Winkler M.E."/>
        </authorList>
    </citation>
    <scope>NUCLEOTIDE SEQUENCE</scope>
</reference>
<gene>
    <name evidence="9" type="ORF">METZ01_LOCUS296396</name>
</gene>
<dbReference type="InterPro" id="IPR004568">
    <property type="entry name" value="Ppantetheine-prot_Trfase_dom"/>
</dbReference>
<dbReference type="GO" id="GO:0008897">
    <property type="term" value="F:holo-[acyl-carrier-protein] synthase activity"/>
    <property type="evidence" value="ECO:0007669"/>
    <property type="project" value="InterPro"/>
</dbReference>
<name>A0A382M839_9ZZZZ</name>
<dbReference type="GO" id="GO:0000287">
    <property type="term" value="F:magnesium ion binding"/>
    <property type="evidence" value="ECO:0007669"/>
    <property type="project" value="InterPro"/>
</dbReference>
<evidence type="ECO:0000256" key="4">
    <source>
        <dbReference type="ARBA" id="ARBA00022832"/>
    </source>
</evidence>
<keyword evidence="3" id="KW-0479">Metal-binding</keyword>
<evidence type="ECO:0000256" key="6">
    <source>
        <dbReference type="ARBA" id="ARBA00023098"/>
    </source>
</evidence>
<dbReference type="Pfam" id="PF01648">
    <property type="entry name" value="ACPS"/>
    <property type="match status" value="1"/>
</dbReference>
<evidence type="ECO:0000256" key="5">
    <source>
        <dbReference type="ARBA" id="ARBA00022842"/>
    </source>
</evidence>
<dbReference type="InterPro" id="IPR037143">
    <property type="entry name" value="4-PPantetheinyl_Trfase_dom_sf"/>
</dbReference>
<evidence type="ECO:0000256" key="1">
    <source>
        <dbReference type="ARBA" id="ARBA00022516"/>
    </source>
</evidence>
<dbReference type="InterPro" id="IPR008278">
    <property type="entry name" value="4-PPantetheinyl_Trfase_dom"/>
</dbReference>
<evidence type="ECO:0000259" key="8">
    <source>
        <dbReference type="Pfam" id="PF01648"/>
    </source>
</evidence>
<sequence length="95" mass="10238">MPDELRLFKKTKRPVPFLAMRFAAKEAVVKALGTGFANGVWVRDTGVMPDSLGRPEIIFSERGSAVCKRLGVGSAHLSLSDEANLVVAIAVLERA</sequence>
<dbReference type="EMBL" id="UINC01091067">
    <property type="protein sequence ID" value="SVC43542.1"/>
    <property type="molecule type" value="Genomic_DNA"/>
</dbReference>
<accession>A0A382M839</accession>
<keyword evidence="7" id="KW-0275">Fatty acid biosynthesis</keyword>
<keyword evidence="2" id="KW-0808">Transferase</keyword>
<keyword evidence="4" id="KW-0276">Fatty acid metabolism</keyword>
<organism evidence="9">
    <name type="scientific">marine metagenome</name>
    <dbReference type="NCBI Taxonomy" id="408172"/>
    <lineage>
        <taxon>unclassified sequences</taxon>
        <taxon>metagenomes</taxon>
        <taxon>ecological metagenomes</taxon>
    </lineage>
</organism>
<keyword evidence="1" id="KW-0444">Lipid biosynthesis</keyword>
<protein>
    <recommendedName>
        <fullName evidence="8">4'-phosphopantetheinyl transferase domain-containing protein</fullName>
    </recommendedName>
</protein>
<dbReference type="GO" id="GO:0006633">
    <property type="term" value="P:fatty acid biosynthetic process"/>
    <property type="evidence" value="ECO:0007669"/>
    <property type="project" value="UniProtKB-KW"/>
</dbReference>
<dbReference type="SUPFAM" id="SSF56214">
    <property type="entry name" value="4'-phosphopantetheinyl transferase"/>
    <property type="match status" value="1"/>
</dbReference>
<keyword evidence="5" id="KW-0460">Magnesium</keyword>
<evidence type="ECO:0000256" key="2">
    <source>
        <dbReference type="ARBA" id="ARBA00022679"/>
    </source>
</evidence>
<evidence type="ECO:0000256" key="7">
    <source>
        <dbReference type="ARBA" id="ARBA00023160"/>
    </source>
</evidence>
<proteinExistence type="predicted"/>
<dbReference type="AlphaFoldDB" id="A0A382M839"/>
<evidence type="ECO:0000256" key="3">
    <source>
        <dbReference type="ARBA" id="ARBA00022723"/>
    </source>
</evidence>